<proteinExistence type="predicted"/>
<evidence type="ECO:0000313" key="1">
    <source>
        <dbReference type="EMBL" id="MFC3457269.1"/>
    </source>
</evidence>
<comment type="caution">
    <text evidence="1">The sequence shown here is derived from an EMBL/GenBank/DDBJ whole genome shotgun (WGS) entry which is preliminary data.</text>
</comment>
<name>A0ABV7PDN1_9BURK</name>
<dbReference type="Proteomes" id="UP001595665">
    <property type="component" value="Unassembled WGS sequence"/>
</dbReference>
<dbReference type="Gene3D" id="3.90.1720.10">
    <property type="entry name" value="endopeptidase domain like (from Nostoc punctiforme)"/>
    <property type="match status" value="1"/>
</dbReference>
<keyword evidence="2" id="KW-1185">Reference proteome</keyword>
<organism evidence="1 2">
    <name type="scientific">Massilia haematophila</name>
    <dbReference type="NCBI Taxonomy" id="457923"/>
    <lineage>
        <taxon>Bacteria</taxon>
        <taxon>Pseudomonadati</taxon>
        <taxon>Pseudomonadota</taxon>
        <taxon>Betaproteobacteria</taxon>
        <taxon>Burkholderiales</taxon>
        <taxon>Oxalobacteraceae</taxon>
        <taxon>Telluria group</taxon>
        <taxon>Massilia</taxon>
    </lineage>
</organism>
<dbReference type="InterPro" id="IPR038765">
    <property type="entry name" value="Papain-like_cys_pep_sf"/>
</dbReference>
<dbReference type="SUPFAM" id="SSF54001">
    <property type="entry name" value="Cysteine proteinases"/>
    <property type="match status" value="1"/>
</dbReference>
<protein>
    <submittedName>
        <fullName evidence="1">Uncharacterized protein</fullName>
    </submittedName>
</protein>
<evidence type="ECO:0000313" key="2">
    <source>
        <dbReference type="Proteomes" id="UP001595665"/>
    </source>
</evidence>
<dbReference type="EMBL" id="JBHRVV010000001">
    <property type="protein sequence ID" value="MFC3457269.1"/>
    <property type="molecule type" value="Genomic_DNA"/>
</dbReference>
<accession>A0ABV7PDN1</accession>
<dbReference type="RefSeq" id="WP_312552413.1">
    <property type="nucleotide sequence ID" value="NZ_JBHRVV010000001.1"/>
</dbReference>
<reference evidence="2" key="1">
    <citation type="journal article" date="2019" name="Int. J. Syst. Evol. Microbiol.">
        <title>The Global Catalogue of Microorganisms (GCM) 10K type strain sequencing project: providing services to taxonomists for standard genome sequencing and annotation.</title>
        <authorList>
            <consortium name="The Broad Institute Genomics Platform"/>
            <consortium name="The Broad Institute Genome Sequencing Center for Infectious Disease"/>
            <person name="Wu L."/>
            <person name="Ma J."/>
        </authorList>
    </citation>
    <scope>NUCLEOTIDE SEQUENCE [LARGE SCALE GENOMIC DNA]</scope>
    <source>
        <strain evidence="2">CCM 7480</strain>
    </source>
</reference>
<gene>
    <name evidence="1" type="ORF">ACFOPH_03250</name>
</gene>
<sequence>MEQPKRPGIVTVRLTSRWPYNPISLAVGVAAGSRQFSHSITVIGERAYEASMTHGCRAGAVDQLMRGIVIYRDMPVVVPDIDAALAFAEAQMGKGYDFAGAVGIPLTYSEDWTDDSKWWCSDLTFAILLAGGLRIFDPAVMKRVRPIDLHMADYPKSQLMRA</sequence>